<reference evidence="1" key="1">
    <citation type="submission" date="2014-09" db="EMBL/GenBank/DDBJ databases">
        <authorList>
            <person name="Magalhaes I.L.F."/>
            <person name="Oliveira U."/>
            <person name="Santos F.R."/>
            <person name="Vidigal T.H.D.A."/>
            <person name="Brescovit A.D."/>
            <person name="Santos A.J."/>
        </authorList>
    </citation>
    <scope>NUCLEOTIDE SEQUENCE</scope>
    <source>
        <tissue evidence="1">Shoot tissue taken approximately 20 cm above the soil surface</tissue>
    </source>
</reference>
<accession>A0A0A9AC31</accession>
<sequence>MSNYEQITLFEDMLQPLGAKRVCT</sequence>
<evidence type="ECO:0000313" key="1">
    <source>
        <dbReference type="EMBL" id="JAD48646.1"/>
    </source>
</evidence>
<dbReference type="AlphaFoldDB" id="A0A0A9AC31"/>
<name>A0A0A9AC31_ARUDO</name>
<proteinExistence type="predicted"/>
<dbReference type="EMBL" id="GBRH01249249">
    <property type="protein sequence ID" value="JAD48646.1"/>
    <property type="molecule type" value="Transcribed_RNA"/>
</dbReference>
<organism evidence="1">
    <name type="scientific">Arundo donax</name>
    <name type="common">Giant reed</name>
    <name type="synonym">Donax arundinaceus</name>
    <dbReference type="NCBI Taxonomy" id="35708"/>
    <lineage>
        <taxon>Eukaryota</taxon>
        <taxon>Viridiplantae</taxon>
        <taxon>Streptophyta</taxon>
        <taxon>Embryophyta</taxon>
        <taxon>Tracheophyta</taxon>
        <taxon>Spermatophyta</taxon>
        <taxon>Magnoliopsida</taxon>
        <taxon>Liliopsida</taxon>
        <taxon>Poales</taxon>
        <taxon>Poaceae</taxon>
        <taxon>PACMAD clade</taxon>
        <taxon>Arundinoideae</taxon>
        <taxon>Arundineae</taxon>
        <taxon>Arundo</taxon>
    </lineage>
</organism>
<protein>
    <submittedName>
        <fullName evidence="1">Uncharacterized protein</fullName>
    </submittedName>
</protein>
<reference evidence="1" key="2">
    <citation type="journal article" date="2015" name="Data Brief">
        <title>Shoot transcriptome of the giant reed, Arundo donax.</title>
        <authorList>
            <person name="Barrero R.A."/>
            <person name="Guerrero F.D."/>
            <person name="Moolhuijzen P."/>
            <person name="Goolsby J.A."/>
            <person name="Tidwell J."/>
            <person name="Bellgard S.E."/>
            <person name="Bellgard M.I."/>
        </authorList>
    </citation>
    <scope>NUCLEOTIDE SEQUENCE</scope>
    <source>
        <tissue evidence="1">Shoot tissue taken approximately 20 cm above the soil surface</tissue>
    </source>
</reference>